<comment type="caution">
    <text evidence="1">The sequence shown here is derived from an EMBL/GenBank/DDBJ whole genome shotgun (WGS) entry which is preliminary data.</text>
</comment>
<name>A0ACD3QB72_LARCR</name>
<keyword evidence="2" id="KW-1185">Reference proteome</keyword>
<organism evidence="1 2">
    <name type="scientific">Larimichthys crocea</name>
    <name type="common">Large yellow croaker</name>
    <name type="synonym">Pseudosciaena crocea</name>
    <dbReference type="NCBI Taxonomy" id="215358"/>
    <lineage>
        <taxon>Eukaryota</taxon>
        <taxon>Metazoa</taxon>
        <taxon>Chordata</taxon>
        <taxon>Craniata</taxon>
        <taxon>Vertebrata</taxon>
        <taxon>Euteleostomi</taxon>
        <taxon>Actinopterygii</taxon>
        <taxon>Neopterygii</taxon>
        <taxon>Teleostei</taxon>
        <taxon>Neoteleostei</taxon>
        <taxon>Acanthomorphata</taxon>
        <taxon>Eupercaria</taxon>
        <taxon>Sciaenidae</taxon>
        <taxon>Larimichthys</taxon>
    </lineage>
</organism>
<reference evidence="1" key="1">
    <citation type="submission" date="2018-11" db="EMBL/GenBank/DDBJ databases">
        <title>The sequence and de novo assembly of Larimichthys crocea genome using PacBio and Hi-C technologies.</title>
        <authorList>
            <person name="Xu P."/>
            <person name="Chen B."/>
            <person name="Zhou Z."/>
            <person name="Ke Q."/>
            <person name="Wu Y."/>
            <person name="Bai H."/>
            <person name="Pu F."/>
        </authorList>
    </citation>
    <scope>NUCLEOTIDE SEQUENCE</scope>
    <source>
        <tissue evidence="1">Muscle</tissue>
    </source>
</reference>
<evidence type="ECO:0000313" key="2">
    <source>
        <dbReference type="Proteomes" id="UP000793456"/>
    </source>
</evidence>
<sequence length="63" mass="6972">MTDWAMNTAFTKSIQVCRSDMHRSSFDIIPGDTISQPVSDGRTGCRDVLLMSGEMKFTIISGQ</sequence>
<protein>
    <submittedName>
        <fullName evidence="1">Uncharacterized protein</fullName>
    </submittedName>
</protein>
<gene>
    <name evidence="1" type="ORF">E3U43_009534</name>
</gene>
<evidence type="ECO:0000313" key="1">
    <source>
        <dbReference type="EMBL" id="TMS04377.1"/>
    </source>
</evidence>
<dbReference type="EMBL" id="CM011694">
    <property type="protein sequence ID" value="TMS04377.1"/>
    <property type="molecule type" value="Genomic_DNA"/>
</dbReference>
<dbReference type="Proteomes" id="UP000793456">
    <property type="component" value="Chromosome XXI"/>
</dbReference>
<accession>A0ACD3QB72</accession>
<proteinExistence type="predicted"/>